<gene>
    <name evidence="2" type="ORF">Triagg1_463</name>
</gene>
<protein>
    <submittedName>
        <fullName evidence="2">Uncharacterized protein</fullName>
    </submittedName>
</protein>
<sequence>MMDQLEVDHDCKLIQAIRELPSTETINLCREWENTPPKQRAARLQRLHRDAHVINSLTLPGHDGWFMPDCNQGQVTNQQQSVDPTDDSSGEDSSGE</sequence>
<feature type="compositionally biased region" description="Acidic residues" evidence="1">
    <location>
        <begin position="84"/>
        <end position="96"/>
    </location>
</feature>
<feature type="compositionally biased region" description="Polar residues" evidence="1">
    <location>
        <begin position="71"/>
        <end position="83"/>
    </location>
</feature>
<name>A0AAE1ILE2_9HYPO</name>
<dbReference type="RefSeq" id="XP_062760813.1">
    <property type="nucleotide sequence ID" value="XM_062899631.1"/>
</dbReference>
<evidence type="ECO:0000313" key="3">
    <source>
        <dbReference type="Proteomes" id="UP001273209"/>
    </source>
</evidence>
<accession>A0AAE1ILE2</accession>
<evidence type="ECO:0000313" key="2">
    <source>
        <dbReference type="EMBL" id="KAK4085473.1"/>
    </source>
</evidence>
<dbReference type="GeneID" id="87918959"/>
<keyword evidence="3" id="KW-1185">Reference proteome</keyword>
<dbReference type="AlphaFoldDB" id="A0AAE1ILE2"/>
<dbReference type="Proteomes" id="UP001273209">
    <property type="component" value="Unassembled WGS sequence"/>
</dbReference>
<dbReference type="EMBL" id="JAWRVG010000001">
    <property type="protein sequence ID" value="KAK4085473.1"/>
    <property type="molecule type" value="Genomic_DNA"/>
</dbReference>
<comment type="caution">
    <text evidence="2">The sequence shown here is derived from an EMBL/GenBank/DDBJ whole genome shotgun (WGS) entry which is preliminary data.</text>
</comment>
<feature type="region of interest" description="Disordered" evidence="1">
    <location>
        <begin position="69"/>
        <end position="96"/>
    </location>
</feature>
<proteinExistence type="predicted"/>
<organism evidence="2 3">
    <name type="scientific">Trichoderma aggressivum f. europaeum</name>
    <dbReference type="NCBI Taxonomy" id="173218"/>
    <lineage>
        <taxon>Eukaryota</taxon>
        <taxon>Fungi</taxon>
        <taxon>Dikarya</taxon>
        <taxon>Ascomycota</taxon>
        <taxon>Pezizomycotina</taxon>
        <taxon>Sordariomycetes</taxon>
        <taxon>Hypocreomycetidae</taxon>
        <taxon>Hypocreales</taxon>
        <taxon>Hypocreaceae</taxon>
        <taxon>Trichoderma</taxon>
    </lineage>
</organism>
<evidence type="ECO:0000256" key="1">
    <source>
        <dbReference type="SAM" id="MobiDB-lite"/>
    </source>
</evidence>
<reference evidence="2" key="1">
    <citation type="submission" date="2023-11" db="EMBL/GenBank/DDBJ databases">
        <title>The genome sequences of three competitors of mushroom-forming fungi.</title>
        <authorList>
            <person name="Beijen E."/>
            <person name="Ohm R.A."/>
        </authorList>
    </citation>
    <scope>NUCLEOTIDE SEQUENCE</scope>
    <source>
        <strain evidence="2">CBS 100526</strain>
    </source>
</reference>